<dbReference type="AlphaFoldDB" id="A0AA94KYW9"/>
<protein>
    <recommendedName>
        <fullName evidence="2">DUF4097 domain-containing protein</fullName>
    </recommendedName>
</protein>
<dbReference type="EMBL" id="FOZN01000001">
    <property type="protein sequence ID" value="SFS02318.1"/>
    <property type="molecule type" value="Genomic_DNA"/>
</dbReference>
<comment type="caution">
    <text evidence="3">The sequence shown here is derived from an EMBL/GenBank/DDBJ whole genome shotgun (WGS) entry which is preliminary data.</text>
</comment>
<evidence type="ECO:0000313" key="3">
    <source>
        <dbReference type="EMBL" id="SFS02318.1"/>
    </source>
</evidence>
<evidence type="ECO:0000259" key="2">
    <source>
        <dbReference type="Pfam" id="PF13349"/>
    </source>
</evidence>
<feature type="region of interest" description="Disordered" evidence="1">
    <location>
        <begin position="1"/>
        <end position="47"/>
    </location>
</feature>
<reference evidence="3 4" key="1">
    <citation type="submission" date="2016-10" db="EMBL/GenBank/DDBJ databases">
        <authorList>
            <person name="Varghese N."/>
            <person name="Submissions S."/>
        </authorList>
    </citation>
    <scope>NUCLEOTIDE SEQUENCE [LARGE SCALE GENOMIC DNA]</scope>
    <source>
        <strain evidence="3 4">IAM 15147</strain>
    </source>
</reference>
<gene>
    <name evidence="3" type="ORF">SAMN04487783_0642</name>
</gene>
<feature type="compositionally biased region" description="Low complexity" evidence="1">
    <location>
        <begin position="33"/>
        <end position="42"/>
    </location>
</feature>
<evidence type="ECO:0000313" key="4">
    <source>
        <dbReference type="Proteomes" id="UP000198506"/>
    </source>
</evidence>
<organism evidence="3 4">
    <name type="scientific">Agrococcus baldri</name>
    <dbReference type="NCBI Taxonomy" id="153730"/>
    <lineage>
        <taxon>Bacteria</taxon>
        <taxon>Bacillati</taxon>
        <taxon>Actinomycetota</taxon>
        <taxon>Actinomycetes</taxon>
        <taxon>Micrococcales</taxon>
        <taxon>Microbacteriaceae</taxon>
        <taxon>Agrococcus</taxon>
    </lineage>
</organism>
<name>A0AA94KYW9_9MICO</name>
<dbReference type="Pfam" id="PF13349">
    <property type="entry name" value="DUF4097"/>
    <property type="match status" value="1"/>
</dbReference>
<sequence length="312" mass="31819">MNEQWGGEAEGSQWSGGADGFGAQGSGDTKPRSASGATASGADTITERWTIGEGQSRVIDIDAVTALRVGIVGGSVDIVGHDEPTARVEVHRVEGRDLTVTLEQGRLSISHPKMSWDDVWQSVKALVGVRARVELSIVVPRHVALSLGQVNASALVTGLRSRASLSTVSGAMQVESHEGDLDLNTVSGDIEVSGGSGRLSVHGVSADVTASGALQVIGVDTVSGDVVLDVHGSPRGITANSVSGDVTARLDAGQGIAATTRTVSGRSSIAGIALPRRGGRQVVDGTNAFDFSANTVSGDVTVVLRDAPRGDA</sequence>
<proteinExistence type="predicted"/>
<keyword evidence="4" id="KW-1185">Reference proteome</keyword>
<accession>A0AA94KYW9</accession>
<dbReference type="Proteomes" id="UP000198506">
    <property type="component" value="Unassembled WGS sequence"/>
</dbReference>
<dbReference type="RefSeq" id="WP_092915745.1">
    <property type="nucleotide sequence ID" value="NZ_FOZN01000001.1"/>
</dbReference>
<evidence type="ECO:0000256" key="1">
    <source>
        <dbReference type="SAM" id="MobiDB-lite"/>
    </source>
</evidence>
<feature type="domain" description="DUF4097" evidence="2">
    <location>
        <begin position="148"/>
        <end position="250"/>
    </location>
</feature>
<dbReference type="InterPro" id="IPR025164">
    <property type="entry name" value="Toastrack_DUF4097"/>
</dbReference>